<name>A0ABQ7GGJ2_DUNSA</name>
<dbReference type="EMBL" id="MU069794">
    <property type="protein sequence ID" value="KAF5833724.1"/>
    <property type="molecule type" value="Genomic_DNA"/>
</dbReference>
<dbReference type="Proteomes" id="UP000815325">
    <property type="component" value="Unassembled WGS sequence"/>
</dbReference>
<sequence>MSFTLLYRQGRLWRAAPEQQCTFSRPCLPFPKSDNFQHKLFYKCPQKKRGSLVCLAARALVKRREKLPARQRKRPINQDIPRPFQVGSSVLGILILLDL</sequence>
<reference evidence="1" key="1">
    <citation type="submission" date="2017-08" db="EMBL/GenBank/DDBJ databases">
        <authorList>
            <person name="Polle J.E."/>
            <person name="Barry K."/>
            <person name="Cushman J."/>
            <person name="Schmutz J."/>
            <person name="Tran D."/>
            <person name="Hathwaick L.T."/>
            <person name="Yim W.C."/>
            <person name="Jenkins J."/>
            <person name="Mckie-Krisberg Z.M."/>
            <person name="Prochnik S."/>
            <person name="Lindquist E."/>
            <person name="Dockter R.B."/>
            <person name="Adam C."/>
            <person name="Molina H."/>
            <person name="Bunkerborg J."/>
            <person name="Jin E."/>
            <person name="Buchheim M."/>
            <person name="Magnuson J."/>
        </authorList>
    </citation>
    <scope>NUCLEOTIDE SEQUENCE</scope>
    <source>
        <strain evidence="1">CCAP 19/18</strain>
    </source>
</reference>
<proteinExistence type="predicted"/>
<evidence type="ECO:0000313" key="2">
    <source>
        <dbReference type="Proteomes" id="UP000815325"/>
    </source>
</evidence>
<comment type="caution">
    <text evidence="1">The sequence shown here is derived from an EMBL/GenBank/DDBJ whole genome shotgun (WGS) entry which is preliminary data.</text>
</comment>
<organism evidence="1 2">
    <name type="scientific">Dunaliella salina</name>
    <name type="common">Green alga</name>
    <name type="synonym">Protococcus salinus</name>
    <dbReference type="NCBI Taxonomy" id="3046"/>
    <lineage>
        <taxon>Eukaryota</taxon>
        <taxon>Viridiplantae</taxon>
        <taxon>Chlorophyta</taxon>
        <taxon>core chlorophytes</taxon>
        <taxon>Chlorophyceae</taxon>
        <taxon>CS clade</taxon>
        <taxon>Chlamydomonadales</taxon>
        <taxon>Dunaliellaceae</taxon>
        <taxon>Dunaliella</taxon>
    </lineage>
</organism>
<gene>
    <name evidence="1" type="ORF">DUNSADRAFT_9831</name>
</gene>
<keyword evidence="2" id="KW-1185">Reference proteome</keyword>
<accession>A0ABQ7GGJ2</accession>
<evidence type="ECO:0000313" key="1">
    <source>
        <dbReference type="EMBL" id="KAF5833724.1"/>
    </source>
</evidence>
<protein>
    <recommendedName>
        <fullName evidence="3">Encoded protein</fullName>
    </recommendedName>
</protein>
<evidence type="ECO:0008006" key="3">
    <source>
        <dbReference type="Google" id="ProtNLM"/>
    </source>
</evidence>